<sequence>MSSNLKERLIDLCLLIPLQIYFVLMNVTVERFYCQTPFDNVTDKRFLVQETIAFCKANNPLFLERPRWMQVATCISAYGYAPFYCIIMFAALTNKWHKFRIVILFFIGAKFNALAFYHIMEFTSTTPPQNLLPYFAVEGPYLVSMILVVIRIIQSSKIGGGSSKATIKKKKTK</sequence>
<organism evidence="2">
    <name type="scientific">Aureoumbra lagunensis</name>
    <dbReference type="NCBI Taxonomy" id="44058"/>
    <lineage>
        <taxon>Eukaryota</taxon>
        <taxon>Sar</taxon>
        <taxon>Stramenopiles</taxon>
        <taxon>Ochrophyta</taxon>
        <taxon>Pelagophyceae</taxon>
        <taxon>Pelagomonadales</taxon>
        <taxon>Aureoumbra</taxon>
    </lineage>
</organism>
<feature type="transmembrane region" description="Helical" evidence="1">
    <location>
        <begin position="12"/>
        <end position="29"/>
    </location>
</feature>
<keyword evidence="1" id="KW-0812">Transmembrane</keyword>
<evidence type="ECO:0000313" key="2">
    <source>
        <dbReference type="EMBL" id="CAE0373944.1"/>
    </source>
</evidence>
<feature type="transmembrane region" description="Helical" evidence="1">
    <location>
        <begin position="99"/>
        <end position="119"/>
    </location>
</feature>
<evidence type="ECO:0000256" key="1">
    <source>
        <dbReference type="SAM" id="Phobius"/>
    </source>
</evidence>
<feature type="transmembrane region" description="Helical" evidence="1">
    <location>
        <begin position="131"/>
        <end position="153"/>
    </location>
</feature>
<dbReference type="AlphaFoldDB" id="A0A7S3K6A4"/>
<name>A0A7S3K6A4_9STRA</name>
<keyword evidence="1" id="KW-1133">Transmembrane helix</keyword>
<keyword evidence="1" id="KW-0472">Membrane</keyword>
<reference evidence="2" key="1">
    <citation type="submission" date="2021-01" db="EMBL/GenBank/DDBJ databases">
        <authorList>
            <person name="Corre E."/>
            <person name="Pelletier E."/>
            <person name="Niang G."/>
            <person name="Scheremetjew M."/>
            <person name="Finn R."/>
            <person name="Kale V."/>
            <person name="Holt S."/>
            <person name="Cochrane G."/>
            <person name="Meng A."/>
            <person name="Brown T."/>
            <person name="Cohen L."/>
        </authorList>
    </citation>
    <scope>NUCLEOTIDE SEQUENCE</scope>
    <source>
        <strain evidence="2">CCMP1510</strain>
    </source>
</reference>
<feature type="transmembrane region" description="Helical" evidence="1">
    <location>
        <begin position="68"/>
        <end position="92"/>
    </location>
</feature>
<dbReference type="EMBL" id="HBIJ01022554">
    <property type="protein sequence ID" value="CAE0373944.1"/>
    <property type="molecule type" value="Transcribed_RNA"/>
</dbReference>
<accession>A0A7S3K6A4</accession>
<evidence type="ECO:0008006" key="3">
    <source>
        <dbReference type="Google" id="ProtNLM"/>
    </source>
</evidence>
<protein>
    <recommendedName>
        <fullName evidence="3">EXPERA domain-containing protein</fullName>
    </recommendedName>
</protein>
<proteinExistence type="predicted"/>
<gene>
    <name evidence="2" type="ORF">ALAG00032_LOCUS14747</name>
</gene>